<dbReference type="Proteomes" id="UP000038200">
    <property type="component" value="Unassembled WGS sequence"/>
</dbReference>
<gene>
    <name evidence="1" type="ORF">CCAND93_890007</name>
</gene>
<sequence>MAEIVKNNKGFKIIKLSLEEIEEIFKGFGICDCCSDFDKVNEELYLIPVLNNRSYCEKCYNEWIEKAENYVEDRDFEQKLFEYDLGLIESYECD</sequence>
<proteinExistence type="predicted"/>
<accession>A0A0B7IR93</accession>
<organism evidence="1 2">
    <name type="scientific">Capnocytophaga canis</name>
    <dbReference type="NCBI Taxonomy" id="1848903"/>
    <lineage>
        <taxon>Bacteria</taxon>
        <taxon>Pseudomonadati</taxon>
        <taxon>Bacteroidota</taxon>
        <taxon>Flavobacteriia</taxon>
        <taxon>Flavobacteriales</taxon>
        <taxon>Flavobacteriaceae</taxon>
        <taxon>Capnocytophaga</taxon>
    </lineage>
</organism>
<dbReference type="RefSeq" id="WP_042010110.1">
    <property type="nucleotide sequence ID" value="NZ_CDOL01000282.1"/>
</dbReference>
<dbReference type="AlphaFoldDB" id="A0A0B7IR93"/>
<evidence type="ECO:0000313" key="1">
    <source>
        <dbReference type="EMBL" id="CEN54416.1"/>
    </source>
</evidence>
<evidence type="ECO:0000313" key="2">
    <source>
        <dbReference type="Proteomes" id="UP000038200"/>
    </source>
</evidence>
<evidence type="ECO:0008006" key="3">
    <source>
        <dbReference type="Google" id="ProtNLM"/>
    </source>
</evidence>
<reference evidence="1 2" key="1">
    <citation type="submission" date="2015-01" db="EMBL/GenBank/DDBJ databases">
        <authorList>
            <person name="Xiang T."/>
            <person name="Song Y."/>
            <person name="Huang L."/>
            <person name="Wang B."/>
            <person name="Wu P."/>
        </authorList>
    </citation>
    <scope>NUCLEOTIDE SEQUENCE [LARGE SCALE GENOMIC DNA]</scope>
    <source>
        <strain evidence="1 2">CcD93</strain>
    </source>
</reference>
<dbReference type="OrthoDB" id="1029915at2"/>
<name>A0A0B7IR93_9FLAO</name>
<protein>
    <recommendedName>
        <fullName evidence="3">Demethylase</fullName>
    </recommendedName>
</protein>
<dbReference type="EMBL" id="CDOL01000282">
    <property type="protein sequence ID" value="CEN54416.1"/>
    <property type="molecule type" value="Genomic_DNA"/>
</dbReference>